<proteinExistence type="predicted"/>
<sequence length="231" mass="25639">MAFVIWAVLCVVCGWVIFADACCLGRVENIKHPVLKRVADIGLLLAFLAIVASPLYYEFPNYGSSKVVTFKDDRVTERPFGAFVWEFGGAFSNIPNNIGITSSVTLAVDSPKVRTLRYTIDARIINPTLFFAKKERRHMFAVNAQANPVDTKQLVASSADNTNETVEGEITDLVAYQMFEFNNIFSNGLAMLNNPLNPVQQDAFKLLIECFINANLEQDGIAVKTSPFTIE</sequence>
<dbReference type="AlphaFoldDB" id="A0A1F8E1P0"/>
<evidence type="ECO:0000256" key="1">
    <source>
        <dbReference type="SAM" id="Phobius"/>
    </source>
</evidence>
<reference evidence="2 3" key="1">
    <citation type="journal article" date="2016" name="Nat. Commun.">
        <title>Thousands of microbial genomes shed light on interconnected biogeochemical processes in an aquifer system.</title>
        <authorList>
            <person name="Anantharaman K."/>
            <person name="Brown C.T."/>
            <person name="Hug L.A."/>
            <person name="Sharon I."/>
            <person name="Castelle C.J."/>
            <person name="Probst A.J."/>
            <person name="Thomas B.C."/>
            <person name="Singh A."/>
            <person name="Wilkins M.J."/>
            <person name="Karaoz U."/>
            <person name="Brodie E.L."/>
            <person name="Williams K.H."/>
            <person name="Hubbard S.S."/>
            <person name="Banfield J.F."/>
        </authorList>
    </citation>
    <scope>NUCLEOTIDE SEQUENCE [LARGE SCALE GENOMIC DNA]</scope>
</reference>
<gene>
    <name evidence="2" type="ORF">A2610_01855</name>
</gene>
<comment type="caution">
    <text evidence="2">The sequence shown here is derived from an EMBL/GenBank/DDBJ whole genome shotgun (WGS) entry which is preliminary data.</text>
</comment>
<dbReference type="EMBL" id="MGIV01000017">
    <property type="protein sequence ID" value="OGM94098.1"/>
    <property type="molecule type" value="Genomic_DNA"/>
</dbReference>
<evidence type="ECO:0000313" key="3">
    <source>
        <dbReference type="Proteomes" id="UP000179057"/>
    </source>
</evidence>
<keyword evidence="1" id="KW-1133">Transmembrane helix</keyword>
<protein>
    <submittedName>
        <fullName evidence="2">Uncharacterized protein</fullName>
    </submittedName>
</protein>
<keyword evidence="1" id="KW-0812">Transmembrane</keyword>
<keyword evidence="1" id="KW-0472">Membrane</keyword>
<name>A0A1F8E1P0_9BACT</name>
<dbReference type="Proteomes" id="UP000179057">
    <property type="component" value="Unassembled WGS sequence"/>
</dbReference>
<accession>A0A1F8E1P0</accession>
<feature type="transmembrane region" description="Helical" evidence="1">
    <location>
        <begin position="38"/>
        <end position="57"/>
    </location>
</feature>
<evidence type="ECO:0000313" key="2">
    <source>
        <dbReference type="EMBL" id="OGM94098.1"/>
    </source>
</evidence>
<organism evidence="2 3">
    <name type="scientific">Candidatus Wolfebacteria bacterium RIFOXYD1_FULL_48_65</name>
    <dbReference type="NCBI Taxonomy" id="1802561"/>
    <lineage>
        <taxon>Bacteria</taxon>
        <taxon>Candidatus Wolfeibacteriota</taxon>
    </lineage>
</organism>